<dbReference type="Pfam" id="PF25183">
    <property type="entry name" value="OMP_b-brl_4"/>
    <property type="match status" value="2"/>
</dbReference>
<organism evidence="9 10">
    <name type="scientific">Rhodothermus profundi</name>
    <dbReference type="NCBI Taxonomy" id="633813"/>
    <lineage>
        <taxon>Bacteria</taxon>
        <taxon>Pseudomonadati</taxon>
        <taxon>Rhodothermota</taxon>
        <taxon>Rhodothermia</taxon>
        <taxon>Rhodothermales</taxon>
        <taxon>Rhodothermaceae</taxon>
        <taxon>Rhodothermus</taxon>
    </lineage>
</organism>
<keyword evidence="6" id="KW-0998">Cell outer membrane</keyword>
<dbReference type="GO" id="GO:0044718">
    <property type="term" value="P:siderophore transmembrane transport"/>
    <property type="evidence" value="ECO:0007669"/>
    <property type="project" value="TreeGrafter"/>
</dbReference>
<dbReference type="InterPro" id="IPR037066">
    <property type="entry name" value="Plug_dom_sf"/>
</dbReference>
<sequence>MRRYLLLGLLFLVAGVAYGQGVTTSALRGVVRDEQGEPLPGANVVATHMPSGTQYGTATNVDGVFFIPNMRVGGPYQVRITFVGYQPYVRENIMLRLGETFVLNVRLEPQVAELEAVEVVAAAGVFDATRTGVGVNLDETRINTAPTVGRDLADFVRLVPQAYVENDDDDGPAISIAGQNNRYNAIFIDGAVNNDVFGLSAQGTNGGQTGATPISLDAIEQFQINISPYDVTQSGFTGGAINAVTRSGTNRYEGSVYYFLRNEMLAGLTPKPLPGQRRERLPDFINQRYGFRLGGPILRNKLFFFVNAELLRSETPQPYVPGEYLGESAHRLDEIRTVLREELGYDPGTYGTKAATLDDNKLLVRLDWNINPQHKLSARLSYSASDNRDEFDSGPFQIVFLDRTEVFPNRTLFTTVELNSVLGTSYANKLIVGYTRVRDDRDIDRQPFPTVNIEDGQGDILLGPEPFSTANMLNQDIFTITNNFNWFKGRHTFTLGAHFEYYNIANLFIPFNFGWYFYDSVDDFLQSVCAASARDGQVVTPTCQAYGLDVEPASAFFQRGFSLVGSDIGDEADNIGAFKAFQIGFYVQDEYQVNDRLRVTAGLRFDIPKITTRPRYAPDVFDTTIPAVSQYYDLEGARPGQTPRALLYISPRIGFNYDLSSNGRRAQLRGGAGIFLGRVPFVWPGGMFLNNGVNTGFIFRGGPVEFRPDPRNALSPVDFGISPDALIPSGRLEIFARNFRYPRVFRTSLGLDYELPYGIIATIEGQFTKTLNNILVKNINLKPQNAQLSGPDNRPIYAYGFDRRGRVDRRASLIDSRYSSIMLATNTSKGYTYDFTIQLQKEFGRTLYASLSYTYGDAFAVNDGTSSQIVSLWRYNEHVRGANNIGLARSDFSIGHRILGQLTYRRTFFNRLATTITLFYTGESGRPFSYTIGRSRYMIGEGPESRDVALFYVPRNANELVFKPYTSGGRTITPEEQAAALEAFIEGNPYLRKRRGKYAERNGDRTPFESVLDLKIAQEVFTNIGGRRHKVELTLDIFNFTNLLGELFGAEWGIRYNRPFQYAVVQFEEFRDPENGDLTPVYTFRLLDIKSKQDIFDRLVKDFGTYSSRWQMQLGLRYTF</sequence>
<dbReference type="PANTHER" id="PTHR30069">
    <property type="entry name" value="TONB-DEPENDENT OUTER MEMBRANE RECEPTOR"/>
    <property type="match status" value="1"/>
</dbReference>
<evidence type="ECO:0000313" key="9">
    <source>
        <dbReference type="EMBL" id="SHK85327.1"/>
    </source>
</evidence>
<accession>A0A1M6VV45</accession>
<dbReference type="InterPro" id="IPR057601">
    <property type="entry name" value="Oar-like_b-barrel"/>
</dbReference>
<name>A0A1M6VV45_9BACT</name>
<dbReference type="Gene3D" id="2.60.40.1120">
    <property type="entry name" value="Carboxypeptidase-like, regulatory domain"/>
    <property type="match status" value="1"/>
</dbReference>
<dbReference type="GO" id="GO:0009279">
    <property type="term" value="C:cell outer membrane"/>
    <property type="evidence" value="ECO:0007669"/>
    <property type="project" value="UniProtKB-SubCell"/>
</dbReference>
<evidence type="ECO:0000259" key="8">
    <source>
        <dbReference type="Pfam" id="PF25183"/>
    </source>
</evidence>
<feature type="domain" description="TonB-dependent transporter Oar-like beta-barrel" evidence="8">
    <location>
        <begin position="244"/>
        <end position="318"/>
    </location>
</feature>
<dbReference type="RefSeq" id="WP_072715951.1">
    <property type="nucleotide sequence ID" value="NZ_FRAU01000007.1"/>
</dbReference>
<dbReference type="SUPFAM" id="SSF49464">
    <property type="entry name" value="Carboxypeptidase regulatory domain-like"/>
    <property type="match status" value="1"/>
</dbReference>
<keyword evidence="10" id="KW-1185">Reference proteome</keyword>
<keyword evidence="9" id="KW-0675">Receptor</keyword>
<evidence type="ECO:0000256" key="6">
    <source>
        <dbReference type="ARBA" id="ARBA00023237"/>
    </source>
</evidence>
<evidence type="ECO:0000256" key="4">
    <source>
        <dbReference type="ARBA" id="ARBA00022692"/>
    </source>
</evidence>
<dbReference type="EMBL" id="FRAU01000007">
    <property type="protein sequence ID" value="SHK85327.1"/>
    <property type="molecule type" value="Genomic_DNA"/>
</dbReference>
<dbReference type="Proteomes" id="UP000185812">
    <property type="component" value="Unassembled WGS sequence"/>
</dbReference>
<comment type="subcellular location">
    <subcellularLocation>
        <location evidence="1">Cell outer membrane</location>
        <topology evidence="1">Multi-pass membrane protein</topology>
    </subcellularLocation>
</comment>
<feature type="domain" description="TonB-dependent transporter Oar-like beta-barrel" evidence="8">
    <location>
        <begin position="352"/>
        <end position="1042"/>
    </location>
</feature>
<keyword evidence="5" id="KW-0472">Membrane</keyword>
<dbReference type="Gene3D" id="2.170.130.10">
    <property type="entry name" value="TonB-dependent receptor, plug domain"/>
    <property type="match status" value="1"/>
</dbReference>
<dbReference type="PANTHER" id="PTHR30069:SF46">
    <property type="entry name" value="OAR PROTEIN"/>
    <property type="match status" value="1"/>
</dbReference>
<dbReference type="Pfam" id="PF13620">
    <property type="entry name" value="CarboxypepD_reg"/>
    <property type="match status" value="1"/>
</dbReference>
<evidence type="ECO:0000256" key="5">
    <source>
        <dbReference type="ARBA" id="ARBA00023136"/>
    </source>
</evidence>
<dbReference type="InterPro" id="IPR036942">
    <property type="entry name" value="Beta-barrel_TonB_sf"/>
</dbReference>
<evidence type="ECO:0000313" key="10">
    <source>
        <dbReference type="Proteomes" id="UP000185812"/>
    </source>
</evidence>
<evidence type="ECO:0000256" key="7">
    <source>
        <dbReference type="SAM" id="SignalP"/>
    </source>
</evidence>
<dbReference type="InterPro" id="IPR008969">
    <property type="entry name" value="CarboxyPept-like_regulatory"/>
</dbReference>
<reference evidence="10" key="1">
    <citation type="submission" date="2016-11" db="EMBL/GenBank/DDBJ databases">
        <authorList>
            <person name="Varghese N."/>
            <person name="Submissions S."/>
        </authorList>
    </citation>
    <scope>NUCLEOTIDE SEQUENCE [LARGE SCALE GENOMIC DNA]</scope>
    <source>
        <strain evidence="10">DSM 22212</strain>
    </source>
</reference>
<gene>
    <name evidence="9" type="ORF">SAMN04488087_2124</name>
</gene>
<feature type="signal peptide" evidence="7">
    <location>
        <begin position="1"/>
        <end position="19"/>
    </location>
</feature>
<dbReference type="OrthoDB" id="9768147at2"/>
<dbReference type="AlphaFoldDB" id="A0A1M6VV45"/>
<keyword evidence="3" id="KW-1134">Transmembrane beta strand</keyword>
<evidence type="ECO:0000256" key="2">
    <source>
        <dbReference type="ARBA" id="ARBA00022448"/>
    </source>
</evidence>
<dbReference type="STRING" id="633813.SAMN04488087_2124"/>
<dbReference type="Gene3D" id="2.40.170.20">
    <property type="entry name" value="TonB-dependent receptor, beta-barrel domain"/>
    <property type="match status" value="1"/>
</dbReference>
<evidence type="ECO:0000256" key="1">
    <source>
        <dbReference type="ARBA" id="ARBA00004571"/>
    </source>
</evidence>
<keyword evidence="7" id="KW-0732">Signal</keyword>
<dbReference type="InterPro" id="IPR039426">
    <property type="entry name" value="TonB-dep_rcpt-like"/>
</dbReference>
<evidence type="ECO:0000256" key="3">
    <source>
        <dbReference type="ARBA" id="ARBA00022452"/>
    </source>
</evidence>
<protein>
    <submittedName>
        <fullName evidence="9">TonB-dependent Receptor Plug Domain</fullName>
    </submittedName>
</protein>
<proteinExistence type="predicted"/>
<keyword evidence="2" id="KW-0813">Transport</keyword>
<feature type="chain" id="PRO_5012184037" evidence="7">
    <location>
        <begin position="20"/>
        <end position="1120"/>
    </location>
</feature>
<dbReference type="SUPFAM" id="SSF56935">
    <property type="entry name" value="Porins"/>
    <property type="match status" value="1"/>
</dbReference>
<keyword evidence="4" id="KW-0812">Transmembrane</keyword>
<dbReference type="GO" id="GO:0015344">
    <property type="term" value="F:siderophore uptake transmembrane transporter activity"/>
    <property type="evidence" value="ECO:0007669"/>
    <property type="project" value="TreeGrafter"/>
</dbReference>